<keyword evidence="4" id="KW-0732">Signal</keyword>
<organism evidence="6 7">
    <name type="scientific">Erpetoichthys calabaricus</name>
    <name type="common">Rope fish</name>
    <name type="synonym">Calamoichthys calabaricus</name>
    <dbReference type="NCBI Taxonomy" id="27687"/>
    <lineage>
        <taxon>Eukaryota</taxon>
        <taxon>Metazoa</taxon>
        <taxon>Chordata</taxon>
        <taxon>Craniata</taxon>
        <taxon>Vertebrata</taxon>
        <taxon>Euteleostomi</taxon>
        <taxon>Actinopterygii</taxon>
        <taxon>Polypteriformes</taxon>
        <taxon>Polypteridae</taxon>
        <taxon>Erpetoichthys</taxon>
    </lineage>
</organism>
<feature type="domain" description="Glucagon / GIP / secretin / VIP family" evidence="5">
    <location>
        <begin position="142"/>
        <end position="164"/>
    </location>
</feature>
<dbReference type="PROSITE" id="PS00260">
    <property type="entry name" value="GLUCAGON"/>
    <property type="match status" value="2"/>
</dbReference>
<dbReference type="PANTHER" id="PTHR11418:SF0">
    <property type="entry name" value="PRO-GLUCAGON"/>
    <property type="match status" value="1"/>
</dbReference>
<dbReference type="Proteomes" id="UP000694620">
    <property type="component" value="Chromosome 8"/>
</dbReference>
<evidence type="ECO:0000313" key="6">
    <source>
        <dbReference type="Ensembl" id="ENSECRP00000010094.1"/>
    </source>
</evidence>
<name>A0A8C4S0Y6_ERPCA</name>
<comment type="similarity">
    <text evidence="2">Belongs to the glucagon family.</text>
</comment>
<feature type="signal peptide" evidence="4">
    <location>
        <begin position="1"/>
        <end position="25"/>
    </location>
</feature>
<sequence>MKGFHFLAGLILLAVVQCSIQISLGDTEDNPRLLQTSEAEPEDESREIRNVKRHSQGTFTNDYTKYQDSRRAQDFVQWLMSNKRSGVESKRDVIDTLTYPGDFNSYLQNELARKMLSLLRKTKGRTDFAQESIEDEEKRRRHADGSFTSEINKLLDSIATKEFVNWVMNSKSSEAHPFMDISE</sequence>
<comment type="subcellular location">
    <subcellularLocation>
        <location evidence="1">Secreted</location>
    </subcellularLocation>
</comment>
<dbReference type="PANTHER" id="PTHR11418">
    <property type="entry name" value="GLUCAGON"/>
    <property type="match status" value="1"/>
</dbReference>
<keyword evidence="3" id="KW-0964">Secreted</keyword>
<dbReference type="SMART" id="SM00070">
    <property type="entry name" value="GLUCA"/>
    <property type="match status" value="2"/>
</dbReference>
<evidence type="ECO:0000259" key="5">
    <source>
        <dbReference type="PROSITE" id="PS00260"/>
    </source>
</evidence>
<dbReference type="Gene3D" id="6.10.250.590">
    <property type="match status" value="2"/>
</dbReference>
<dbReference type="Ensembl" id="ENSECRT00000010260.1">
    <property type="protein sequence ID" value="ENSECRP00000010094.1"/>
    <property type="gene ID" value="ENSECRG00000006743.1"/>
</dbReference>
<feature type="chain" id="PRO_5034876988" evidence="4">
    <location>
        <begin position="26"/>
        <end position="183"/>
    </location>
</feature>
<dbReference type="InterPro" id="IPR000532">
    <property type="entry name" value="Glucagon_GIP_secretin_VIP"/>
</dbReference>
<dbReference type="AlphaFoldDB" id="A0A8C4S0Y6"/>
<dbReference type="GO" id="GO:0005576">
    <property type="term" value="C:extracellular region"/>
    <property type="evidence" value="ECO:0007669"/>
    <property type="project" value="UniProtKB-SubCell"/>
</dbReference>
<evidence type="ECO:0000256" key="1">
    <source>
        <dbReference type="ARBA" id="ARBA00004613"/>
    </source>
</evidence>
<reference evidence="6" key="2">
    <citation type="submission" date="2025-08" db="UniProtKB">
        <authorList>
            <consortium name="Ensembl"/>
        </authorList>
    </citation>
    <scope>IDENTIFICATION</scope>
</reference>
<evidence type="ECO:0000313" key="7">
    <source>
        <dbReference type="Proteomes" id="UP000694620"/>
    </source>
</evidence>
<reference evidence="6" key="1">
    <citation type="submission" date="2021-06" db="EMBL/GenBank/DDBJ databases">
        <authorList>
            <consortium name="Wellcome Sanger Institute Data Sharing"/>
        </authorList>
    </citation>
    <scope>NUCLEOTIDE SEQUENCE [LARGE SCALE GENOMIC DNA]</scope>
</reference>
<dbReference type="GeneTree" id="ENSGT00390000005372"/>
<reference evidence="6" key="3">
    <citation type="submission" date="2025-09" db="UniProtKB">
        <authorList>
            <consortium name="Ensembl"/>
        </authorList>
    </citation>
    <scope>IDENTIFICATION</scope>
</reference>
<evidence type="ECO:0000256" key="4">
    <source>
        <dbReference type="SAM" id="SignalP"/>
    </source>
</evidence>
<dbReference type="PRINTS" id="PR00275">
    <property type="entry name" value="GLUCAGON"/>
</dbReference>
<evidence type="ECO:0000256" key="2">
    <source>
        <dbReference type="ARBA" id="ARBA00008369"/>
    </source>
</evidence>
<dbReference type="OrthoDB" id="9904258at2759"/>
<proteinExistence type="inferred from homology"/>
<accession>A0A8C4S0Y6</accession>
<dbReference type="GO" id="GO:0005179">
    <property type="term" value="F:hormone activity"/>
    <property type="evidence" value="ECO:0007669"/>
    <property type="project" value="InterPro"/>
</dbReference>
<dbReference type="Pfam" id="PF00123">
    <property type="entry name" value="Hormone_2"/>
    <property type="match status" value="2"/>
</dbReference>
<gene>
    <name evidence="6" type="primary">GCG</name>
    <name evidence="6" type="synonym">gcgb</name>
</gene>
<keyword evidence="7" id="KW-1185">Reference proteome</keyword>
<protein>
    <submittedName>
        <fullName evidence="6">Glucagon b</fullName>
    </submittedName>
</protein>
<feature type="domain" description="Glucagon / GIP / secretin / VIP family" evidence="5">
    <location>
        <begin position="54"/>
        <end position="76"/>
    </location>
</feature>
<evidence type="ECO:0000256" key="3">
    <source>
        <dbReference type="ARBA" id="ARBA00022525"/>
    </source>
</evidence>
<dbReference type="InterPro" id="IPR015550">
    <property type="entry name" value="Glucagon"/>
</dbReference>